<dbReference type="Gene3D" id="3.40.50.150">
    <property type="entry name" value="Vaccinia Virus protein VP39"/>
    <property type="match status" value="1"/>
</dbReference>
<accession>T0ZVH3</accession>
<dbReference type="EMBL" id="AUZY01011573">
    <property type="protein sequence ID" value="EQD33935.1"/>
    <property type="molecule type" value="Genomic_DNA"/>
</dbReference>
<reference evidence="3" key="2">
    <citation type="journal article" date="2014" name="ISME J.">
        <title>Microbial stratification in low pH oxic and suboxic macroscopic growths along an acid mine drainage.</title>
        <authorList>
            <person name="Mendez-Garcia C."/>
            <person name="Mesa V."/>
            <person name="Sprenger R.R."/>
            <person name="Richter M."/>
            <person name="Diez M.S."/>
            <person name="Solano J."/>
            <person name="Bargiela R."/>
            <person name="Golyshina O.V."/>
            <person name="Manteca A."/>
            <person name="Ramos J.L."/>
            <person name="Gallego J.R."/>
            <person name="Llorente I."/>
            <person name="Martins Dos Santos V.A."/>
            <person name="Jensen O.N."/>
            <person name="Pelaez A.I."/>
            <person name="Sanchez J."/>
            <person name="Ferrer M."/>
        </authorList>
    </citation>
    <scope>NUCLEOTIDE SEQUENCE</scope>
</reference>
<comment type="caution">
    <text evidence="3">The sequence shown here is derived from an EMBL/GenBank/DDBJ whole genome shotgun (WGS) entry which is preliminary data.</text>
</comment>
<dbReference type="SUPFAM" id="SSF53335">
    <property type="entry name" value="S-adenosyl-L-methionine-dependent methyltransferases"/>
    <property type="match status" value="1"/>
</dbReference>
<evidence type="ECO:0000256" key="1">
    <source>
        <dbReference type="SAM" id="MobiDB-lite"/>
    </source>
</evidence>
<dbReference type="GO" id="GO:0032259">
    <property type="term" value="P:methylation"/>
    <property type="evidence" value="ECO:0007669"/>
    <property type="project" value="InterPro"/>
</dbReference>
<dbReference type="GO" id="GO:0008168">
    <property type="term" value="F:methyltransferase activity"/>
    <property type="evidence" value="ECO:0007669"/>
    <property type="project" value="InterPro"/>
</dbReference>
<dbReference type="InterPro" id="IPR029063">
    <property type="entry name" value="SAM-dependent_MTases_sf"/>
</dbReference>
<dbReference type="AlphaFoldDB" id="T0ZVH3"/>
<feature type="region of interest" description="Disordered" evidence="1">
    <location>
        <begin position="1"/>
        <end position="23"/>
    </location>
</feature>
<feature type="domain" description="Type II methyltransferase M.TaqI-like" evidence="2">
    <location>
        <begin position="58"/>
        <end position="144"/>
    </location>
</feature>
<evidence type="ECO:0000259" key="2">
    <source>
        <dbReference type="Pfam" id="PF07669"/>
    </source>
</evidence>
<organism evidence="3">
    <name type="scientific">mine drainage metagenome</name>
    <dbReference type="NCBI Taxonomy" id="410659"/>
    <lineage>
        <taxon>unclassified sequences</taxon>
        <taxon>metagenomes</taxon>
        <taxon>ecological metagenomes</taxon>
    </lineage>
</organism>
<gene>
    <name evidence="3" type="ORF">B1B_17345</name>
</gene>
<sequence>MEDLKQEKRKYFENSPTAKFKSPEEVKEEEVRLFEEIIDERVESLATGIQVYEHNIKMARSQKTLAGEQVLDEKKVKENQLRIDANNEEIEKLKSVKNHLNDPEKKPFVWDMDFAEIFGDKGGFDIVIGNPPYVNYKKISPPNKRKKRSNR</sequence>
<dbReference type="Pfam" id="PF07669">
    <property type="entry name" value="Eco57I"/>
    <property type="match status" value="1"/>
</dbReference>
<dbReference type="InterPro" id="IPR002052">
    <property type="entry name" value="DNA_methylase_N6_adenine_CS"/>
</dbReference>
<dbReference type="InterPro" id="IPR011639">
    <property type="entry name" value="MethylTrfase_TaqI-like_dom"/>
</dbReference>
<evidence type="ECO:0000313" key="3">
    <source>
        <dbReference type="EMBL" id="EQD33935.1"/>
    </source>
</evidence>
<reference evidence="3" key="1">
    <citation type="submission" date="2013-08" db="EMBL/GenBank/DDBJ databases">
        <authorList>
            <person name="Mendez C."/>
            <person name="Richter M."/>
            <person name="Ferrer M."/>
            <person name="Sanchez J."/>
        </authorList>
    </citation>
    <scope>NUCLEOTIDE SEQUENCE</scope>
</reference>
<dbReference type="PROSITE" id="PS00092">
    <property type="entry name" value="N6_MTASE"/>
    <property type="match status" value="1"/>
</dbReference>
<protein>
    <recommendedName>
        <fullName evidence="2">Type II methyltransferase M.TaqI-like domain-containing protein</fullName>
    </recommendedName>
</protein>
<dbReference type="GO" id="GO:0006304">
    <property type="term" value="P:DNA modification"/>
    <property type="evidence" value="ECO:0007669"/>
    <property type="project" value="InterPro"/>
</dbReference>
<dbReference type="GO" id="GO:0003676">
    <property type="term" value="F:nucleic acid binding"/>
    <property type="evidence" value="ECO:0007669"/>
    <property type="project" value="InterPro"/>
</dbReference>
<proteinExistence type="predicted"/>
<name>T0ZVH3_9ZZZZ</name>
<feature type="compositionally biased region" description="Basic and acidic residues" evidence="1">
    <location>
        <begin position="1"/>
        <end position="12"/>
    </location>
</feature>